<keyword evidence="7" id="KW-0968">Cytoplasmic vesicle</keyword>
<dbReference type="Pfam" id="PF00566">
    <property type="entry name" value="RabGAP-TBC"/>
    <property type="match status" value="1"/>
</dbReference>
<evidence type="ECO:0000259" key="12">
    <source>
        <dbReference type="PROSITE" id="PS50086"/>
    </source>
</evidence>
<dbReference type="SUPFAM" id="SSF47923">
    <property type="entry name" value="Ypt/Rab-GAP domain of gyp1p"/>
    <property type="match status" value="2"/>
</dbReference>
<organism evidence="13">
    <name type="scientific">Notodromas monacha</name>
    <dbReference type="NCBI Taxonomy" id="399045"/>
    <lineage>
        <taxon>Eukaryota</taxon>
        <taxon>Metazoa</taxon>
        <taxon>Ecdysozoa</taxon>
        <taxon>Arthropoda</taxon>
        <taxon>Crustacea</taxon>
        <taxon>Oligostraca</taxon>
        <taxon>Ostracoda</taxon>
        <taxon>Podocopa</taxon>
        <taxon>Podocopida</taxon>
        <taxon>Cypridocopina</taxon>
        <taxon>Cypridoidea</taxon>
        <taxon>Cyprididae</taxon>
        <taxon>Notodromas</taxon>
    </lineage>
</organism>
<evidence type="ECO:0000256" key="11">
    <source>
        <dbReference type="SAM" id="MobiDB-lite"/>
    </source>
</evidence>
<evidence type="ECO:0000256" key="6">
    <source>
        <dbReference type="ARBA" id="ARBA00023034"/>
    </source>
</evidence>
<keyword evidence="3" id="KW-0343">GTPase activation</keyword>
<dbReference type="Proteomes" id="UP000678499">
    <property type="component" value="Unassembled WGS sequence"/>
</dbReference>
<dbReference type="Gene3D" id="1.10.10.750">
    <property type="entry name" value="Ypt/Rab-GAP domain of gyp1p, domain 1"/>
    <property type="match status" value="1"/>
</dbReference>
<dbReference type="InterPro" id="IPR050302">
    <property type="entry name" value="Rab_GAP_TBC_domain"/>
</dbReference>
<keyword evidence="5" id="KW-0007">Acetylation</keyword>
<keyword evidence="4" id="KW-0597">Phosphoprotein</keyword>
<dbReference type="Gene3D" id="1.10.472.80">
    <property type="entry name" value="Ypt/Rab-GAP domain of gyp1p, domain 3"/>
    <property type="match status" value="1"/>
</dbReference>
<dbReference type="Gene3D" id="1.10.8.270">
    <property type="entry name" value="putative rabgap domain of human tbc1 domain family member 14 like domains"/>
    <property type="match status" value="1"/>
</dbReference>
<feature type="region of interest" description="Disordered" evidence="11">
    <location>
        <begin position="687"/>
        <end position="818"/>
    </location>
</feature>
<dbReference type="GO" id="GO:0005096">
    <property type="term" value="F:GTPase activator activity"/>
    <property type="evidence" value="ECO:0007669"/>
    <property type="project" value="UniProtKB-KW"/>
</dbReference>
<dbReference type="OrthoDB" id="294251at2759"/>
<dbReference type="PANTHER" id="PTHR47219:SF19">
    <property type="entry name" value="USP6 N-TERMINAL-LIKE PROTEIN ISOFORM X1"/>
    <property type="match status" value="1"/>
</dbReference>
<dbReference type="GO" id="GO:0031410">
    <property type="term" value="C:cytoplasmic vesicle"/>
    <property type="evidence" value="ECO:0007669"/>
    <property type="project" value="UniProtKB-SubCell"/>
</dbReference>
<feature type="compositionally biased region" description="Polar residues" evidence="11">
    <location>
        <begin position="748"/>
        <end position="759"/>
    </location>
</feature>
<evidence type="ECO:0000256" key="8">
    <source>
        <dbReference type="ARBA" id="ARBA00059926"/>
    </source>
</evidence>
<name>A0A7R9BGU1_9CRUS</name>
<feature type="region of interest" description="Disordered" evidence="11">
    <location>
        <begin position="1"/>
        <end position="53"/>
    </location>
</feature>
<sequence>MALHQGVSPVQNSEKSGHRTEESHLSKQDGANLHSPNGLSSPEDDVAMSEAEKALKQAEKERFAIVKKYDIGREPGAQIDPWEDPGFEIYHTTDRYGFIHDTRLPLYEPKEARLREVEVQREKKWRKMLEDWSKYRGTEKLNKRIYKGIPNSLRGRVWGELLRVPDLQREQRNKYEEMKTLARKWSPDIRQIDLDVNRTYRDHVSFRDRYGIQQKNLFHVLGAYSMYNQEIGYCQGMSQIAALLLMYMEEEEAFWALSALMADQKYAMHGFFIPGFPKLLRFKDYYSKILERFLPKLKRHLDKNGVDPLIYTLKWFFQCFLDRVPFSLTLRLWDVYLLEGECILTSQAYNILKLHRKTLMKQTMDDILHFLQSKLEHDFLFDDDHVIQSLQKCLDELRRAKLLHFGPPPLDEVPKRPFGLYVEPPLSQKIGRRSNFTDEERRIKEDLIRRQDKELMESLRIEGLRAANQARRASLTGGSQGSEGPSVDEVSSVGNDIRHRNSMSSVTATSATFSVQSSHTLSQSQSAGMGIDVSFSQQPCANYTKPNRSNSSGMLGKSFGQHLLFSRTPPRKRMGSAQSESSLMHENGIVKNAKNGSISAGPKGSPRRMRASNLQHRRAAPMSAVENREKTKGSRAAVATEPAMKLDLDNVDFTNGDDDDDAVTPTPRTPKTFPDTVRIYVPYRNEELLPPVPGPTATSTPKSSAFRTKQPMENGKIRGRPASASPCDGNRVSRKEFFAPLYSPDPSGKSQNYQGTDPNRVTIRVDPRDAMSWPNSLSSPPSSPTPVMSHPGVSHSAPPLGRGARMRPPVPARYVGNR</sequence>
<feature type="compositionally biased region" description="Low complexity" evidence="11">
    <location>
        <begin position="772"/>
        <end position="791"/>
    </location>
</feature>
<dbReference type="FunFam" id="1.10.10.750:FF:000001">
    <property type="entry name" value="TBC1 domain family member 10A"/>
    <property type="match status" value="1"/>
</dbReference>
<evidence type="ECO:0000256" key="2">
    <source>
        <dbReference type="ARBA" id="ARBA00004555"/>
    </source>
</evidence>
<evidence type="ECO:0000256" key="4">
    <source>
        <dbReference type="ARBA" id="ARBA00022553"/>
    </source>
</evidence>
<dbReference type="GO" id="GO:0005794">
    <property type="term" value="C:Golgi apparatus"/>
    <property type="evidence" value="ECO:0007669"/>
    <property type="project" value="UniProtKB-SubCell"/>
</dbReference>
<evidence type="ECO:0000256" key="7">
    <source>
        <dbReference type="ARBA" id="ARBA00023329"/>
    </source>
</evidence>
<dbReference type="InterPro" id="IPR035969">
    <property type="entry name" value="Rab-GAP_TBC_sf"/>
</dbReference>
<comment type="function">
    <text evidence="8">Acts as a GTPase-activating protein for RAB5A and RAB43. Involved in receptor trafficking. In complex with EPS8 inhibits internalization of EGFR. Involved in retrograde transport from the endocytic pathway to the Golgi apparatus. Involved in the transport of Shiga toxin from early and recycling endosomes to the trans-Golgi network. Required for structural integrity of the Golgi complex.</text>
</comment>
<evidence type="ECO:0000256" key="5">
    <source>
        <dbReference type="ARBA" id="ARBA00022990"/>
    </source>
</evidence>
<dbReference type="SMART" id="SM00164">
    <property type="entry name" value="TBC"/>
    <property type="match status" value="1"/>
</dbReference>
<evidence type="ECO:0000256" key="1">
    <source>
        <dbReference type="ARBA" id="ARBA00004541"/>
    </source>
</evidence>
<dbReference type="FunFam" id="1.10.8.270:FF:000010">
    <property type="entry name" value="Putative USP6 N-terminal-like protein"/>
    <property type="match status" value="1"/>
</dbReference>
<accession>A0A7R9BGU1</accession>
<gene>
    <name evidence="13" type="ORF">NMOB1V02_LOCUS2189</name>
</gene>
<comment type="subcellular location">
    <subcellularLocation>
        <location evidence="1">Cytoplasmic vesicle</location>
    </subcellularLocation>
    <subcellularLocation>
        <location evidence="2">Golgi apparatus</location>
    </subcellularLocation>
</comment>
<dbReference type="GO" id="GO:0031267">
    <property type="term" value="F:small GTPase binding"/>
    <property type="evidence" value="ECO:0007669"/>
    <property type="project" value="TreeGrafter"/>
</dbReference>
<dbReference type="PANTHER" id="PTHR47219">
    <property type="entry name" value="RAB GTPASE-ACTIVATING PROTEIN 1-LIKE"/>
    <property type="match status" value="1"/>
</dbReference>
<feature type="region of interest" description="Disordered" evidence="11">
    <location>
        <begin position="471"/>
        <end position="493"/>
    </location>
</feature>
<feature type="compositionally biased region" description="Polar residues" evidence="11">
    <location>
        <begin position="696"/>
        <end position="707"/>
    </location>
</feature>
<proteinExistence type="predicted"/>
<feature type="compositionally biased region" description="Basic residues" evidence="11">
    <location>
        <begin position="605"/>
        <end position="619"/>
    </location>
</feature>
<feature type="domain" description="Rab-GAP TBC" evidence="12">
    <location>
        <begin position="148"/>
        <end position="340"/>
    </location>
</feature>
<keyword evidence="14" id="KW-1185">Reference proteome</keyword>
<dbReference type="InterPro" id="IPR000195">
    <property type="entry name" value="Rab-GAP-TBC_dom"/>
</dbReference>
<evidence type="ECO:0000256" key="3">
    <source>
        <dbReference type="ARBA" id="ARBA00022468"/>
    </source>
</evidence>
<keyword evidence="6" id="KW-0333">Golgi apparatus</keyword>
<dbReference type="PROSITE" id="PS50086">
    <property type="entry name" value="TBC_RABGAP"/>
    <property type="match status" value="1"/>
</dbReference>
<dbReference type="EMBL" id="OA882276">
    <property type="protein sequence ID" value="CAD7274353.1"/>
    <property type="molecule type" value="Genomic_DNA"/>
</dbReference>
<comment type="subunit">
    <text evidence="9">Interacts with EPS8.</text>
</comment>
<feature type="compositionally biased region" description="Basic and acidic residues" evidence="11">
    <location>
        <begin position="15"/>
        <end position="27"/>
    </location>
</feature>
<feature type="region of interest" description="Disordered" evidence="11">
    <location>
        <begin position="587"/>
        <end position="674"/>
    </location>
</feature>
<evidence type="ECO:0000313" key="14">
    <source>
        <dbReference type="Proteomes" id="UP000678499"/>
    </source>
</evidence>
<evidence type="ECO:0000313" key="13">
    <source>
        <dbReference type="EMBL" id="CAD7274353.1"/>
    </source>
</evidence>
<protein>
    <recommendedName>
        <fullName evidence="10">USP6 N-terminal-like protein</fullName>
    </recommendedName>
</protein>
<reference evidence="13" key="1">
    <citation type="submission" date="2020-11" db="EMBL/GenBank/DDBJ databases">
        <authorList>
            <person name="Tran Van P."/>
        </authorList>
    </citation>
    <scope>NUCLEOTIDE SEQUENCE</scope>
</reference>
<evidence type="ECO:0000256" key="9">
    <source>
        <dbReference type="ARBA" id="ARBA00064037"/>
    </source>
</evidence>
<dbReference type="AlphaFoldDB" id="A0A7R9BGU1"/>
<dbReference type="FunFam" id="1.10.472.80:FF:000019">
    <property type="entry name" value="USP6 N-terminal like"/>
    <property type="match status" value="1"/>
</dbReference>
<evidence type="ECO:0000256" key="10">
    <source>
        <dbReference type="ARBA" id="ARBA00070172"/>
    </source>
</evidence>
<dbReference type="EMBL" id="CAJPEX010000239">
    <property type="protein sequence ID" value="CAG0914505.1"/>
    <property type="molecule type" value="Genomic_DNA"/>
</dbReference>